<dbReference type="AlphaFoldDB" id="A0A5B7TPS2"/>
<dbReference type="InterPro" id="IPR017825">
    <property type="entry name" value="Lycopene_cyclase_dom"/>
</dbReference>
<dbReference type="OrthoDB" id="5195186at2"/>
<feature type="transmembrane region" description="Helical" evidence="8">
    <location>
        <begin position="6"/>
        <end position="21"/>
    </location>
</feature>
<dbReference type="NCBIfam" id="TIGR03462">
    <property type="entry name" value="CarR_dom_SF"/>
    <property type="match status" value="2"/>
</dbReference>
<dbReference type="RefSeq" id="WP_138949652.1">
    <property type="nucleotide sequence ID" value="NZ_CP040749.1"/>
</dbReference>
<feature type="transmembrane region" description="Helical" evidence="8">
    <location>
        <begin position="156"/>
        <end position="180"/>
    </location>
</feature>
<dbReference type="GO" id="GO:0016872">
    <property type="term" value="F:intramolecular lyase activity"/>
    <property type="evidence" value="ECO:0007669"/>
    <property type="project" value="InterPro"/>
</dbReference>
<keyword evidence="7" id="KW-0413">Isomerase</keyword>
<comment type="pathway">
    <text evidence="2">Carotenoid biosynthesis.</text>
</comment>
<sequence>MSLYLLLNLASFSIPFLYSFEKRMHYIQWWKEVFISIVIVATFFIIWDIIFTMDGVWGFNEDYLIGITIFSLPIEEWLFFICIPYASIFIHYAFQYFFPKTHVPVKISNIITISLAVLLFIVAIVNFDKAYTLYNYIILSSVLFYSFFTKNKQLPIFYITFLIILIPFFIVNGILTGSFIEEPVVWYNNSENLGIRIGTIPIEDAGYAFTMLFGSILIIEKFKKSSLFFNKHKTRV</sequence>
<proteinExistence type="predicted"/>
<evidence type="ECO:0000256" key="7">
    <source>
        <dbReference type="ARBA" id="ARBA00023235"/>
    </source>
</evidence>
<evidence type="ECO:0000313" key="11">
    <source>
        <dbReference type="Proteomes" id="UP000306229"/>
    </source>
</evidence>
<dbReference type="Pfam" id="PF18916">
    <property type="entry name" value="Lycopene_cyc"/>
    <property type="match status" value="2"/>
</dbReference>
<accession>A0A5B7TPS2</accession>
<dbReference type="KEGG" id="fbe:FF125_10085"/>
<gene>
    <name evidence="10" type="ORF">FF125_10085</name>
</gene>
<dbReference type="GO" id="GO:0045436">
    <property type="term" value="F:lycopene beta cyclase activity"/>
    <property type="evidence" value="ECO:0007669"/>
    <property type="project" value="UniProtKB-ARBA"/>
</dbReference>
<organism evidence="10 11">
    <name type="scientific">Aureibaculum algae</name>
    <dbReference type="NCBI Taxonomy" id="2584122"/>
    <lineage>
        <taxon>Bacteria</taxon>
        <taxon>Pseudomonadati</taxon>
        <taxon>Bacteroidota</taxon>
        <taxon>Flavobacteriia</taxon>
        <taxon>Flavobacteriales</taxon>
        <taxon>Flavobacteriaceae</taxon>
        <taxon>Aureibaculum</taxon>
    </lineage>
</organism>
<evidence type="ECO:0000256" key="3">
    <source>
        <dbReference type="ARBA" id="ARBA00022692"/>
    </source>
</evidence>
<feature type="transmembrane region" description="Helical" evidence="8">
    <location>
        <begin position="110"/>
        <end position="127"/>
    </location>
</feature>
<feature type="transmembrane region" description="Helical" evidence="8">
    <location>
        <begin position="200"/>
        <end position="219"/>
    </location>
</feature>
<dbReference type="GO" id="GO:0016117">
    <property type="term" value="P:carotenoid biosynthetic process"/>
    <property type="evidence" value="ECO:0007669"/>
    <property type="project" value="UniProtKB-KW"/>
</dbReference>
<dbReference type="Proteomes" id="UP000306229">
    <property type="component" value="Chromosome"/>
</dbReference>
<keyword evidence="4" id="KW-0125">Carotenoid biosynthesis</keyword>
<feature type="transmembrane region" description="Helical" evidence="8">
    <location>
        <begin position="77"/>
        <end position="98"/>
    </location>
</feature>
<evidence type="ECO:0000256" key="1">
    <source>
        <dbReference type="ARBA" id="ARBA00004141"/>
    </source>
</evidence>
<evidence type="ECO:0000256" key="2">
    <source>
        <dbReference type="ARBA" id="ARBA00004829"/>
    </source>
</evidence>
<feature type="domain" description="Lycopene cyclase" evidence="9">
    <location>
        <begin position="128"/>
        <end position="222"/>
    </location>
</feature>
<evidence type="ECO:0000256" key="6">
    <source>
        <dbReference type="ARBA" id="ARBA00023136"/>
    </source>
</evidence>
<keyword evidence="5 8" id="KW-1133">Transmembrane helix</keyword>
<evidence type="ECO:0000256" key="4">
    <source>
        <dbReference type="ARBA" id="ARBA00022746"/>
    </source>
</evidence>
<evidence type="ECO:0000313" key="10">
    <source>
        <dbReference type="EMBL" id="QCX38765.1"/>
    </source>
</evidence>
<comment type="subcellular location">
    <subcellularLocation>
        <location evidence="1">Membrane</location>
        <topology evidence="1">Multi-pass membrane protein</topology>
    </subcellularLocation>
</comment>
<keyword evidence="11" id="KW-1185">Reference proteome</keyword>
<dbReference type="GO" id="GO:0016020">
    <property type="term" value="C:membrane"/>
    <property type="evidence" value="ECO:0007669"/>
    <property type="project" value="UniProtKB-SubCell"/>
</dbReference>
<feature type="transmembrane region" description="Helical" evidence="8">
    <location>
        <begin position="133"/>
        <end position="149"/>
    </location>
</feature>
<name>A0A5B7TPS2_9FLAO</name>
<feature type="domain" description="Lycopene cyclase" evidence="9">
    <location>
        <begin position="3"/>
        <end position="91"/>
    </location>
</feature>
<feature type="transmembrane region" description="Helical" evidence="8">
    <location>
        <begin position="33"/>
        <end position="57"/>
    </location>
</feature>
<keyword evidence="6 8" id="KW-0472">Membrane</keyword>
<reference evidence="10 11" key="1">
    <citation type="submission" date="2019-05" db="EMBL/GenBank/DDBJ databases">
        <title>Algicella ahnfeltiae gen. nov., sp. nov., a novel marine bacterium of the family Flavobacteriaceae isolated from a red alga.</title>
        <authorList>
            <person name="Nedashkovskaya O.I."/>
            <person name="Kukhlevskiy A.D."/>
            <person name="Kim S.-G."/>
            <person name="Zhukova N.V."/>
            <person name="Mikhailov V.V."/>
        </authorList>
    </citation>
    <scope>NUCLEOTIDE SEQUENCE [LARGE SCALE GENOMIC DNA]</scope>
    <source>
        <strain evidence="10 11">10Alg115</strain>
    </source>
</reference>
<dbReference type="EMBL" id="CP040749">
    <property type="protein sequence ID" value="QCX38765.1"/>
    <property type="molecule type" value="Genomic_DNA"/>
</dbReference>
<evidence type="ECO:0000256" key="8">
    <source>
        <dbReference type="SAM" id="Phobius"/>
    </source>
</evidence>
<protein>
    <submittedName>
        <fullName evidence="10">Lycopene cyclase domain-containing protein</fullName>
    </submittedName>
</protein>
<evidence type="ECO:0000259" key="9">
    <source>
        <dbReference type="Pfam" id="PF18916"/>
    </source>
</evidence>
<evidence type="ECO:0000256" key="5">
    <source>
        <dbReference type="ARBA" id="ARBA00022989"/>
    </source>
</evidence>
<keyword evidence="3 8" id="KW-0812">Transmembrane</keyword>